<keyword evidence="4 5" id="KW-0472">Membrane</keyword>
<reference evidence="7" key="1">
    <citation type="journal article" date="2014" name="BMC Genomics">
        <title>Genome characteristics reveal the impact of lichenization on lichen-forming fungus Endocarpon pusillum Hedwig (Verrucariales, Ascomycota).</title>
        <authorList>
            <person name="Wang Y.-Y."/>
            <person name="Liu B."/>
            <person name="Zhang X.-Y."/>
            <person name="Zhou Q.-M."/>
            <person name="Zhang T."/>
            <person name="Li H."/>
            <person name="Yu Y.-F."/>
            <person name="Zhang X.-L."/>
            <person name="Hao X.-Y."/>
            <person name="Wang M."/>
            <person name="Wang L."/>
            <person name="Wei J.-C."/>
        </authorList>
    </citation>
    <scope>NUCLEOTIDE SEQUENCE [LARGE SCALE GENOMIC DNA]</scope>
    <source>
        <strain evidence="7">Z07020 / HMAS-L-300199</strain>
    </source>
</reference>
<feature type="transmembrane region" description="Helical" evidence="5">
    <location>
        <begin position="368"/>
        <end position="387"/>
    </location>
</feature>
<dbReference type="eggNOG" id="ENOG502SS3N">
    <property type="taxonomic scope" value="Eukaryota"/>
</dbReference>
<feature type="transmembrane region" description="Helical" evidence="5">
    <location>
        <begin position="407"/>
        <end position="428"/>
    </location>
</feature>
<dbReference type="InterPro" id="IPR045863">
    <property type="entry name" value="CorA_TM1_TM2"/>
</dbReference>
<protein>
    <submittedName>
        <fullName evidence="6">Uncharacterized protein</fullName>
    </submittedName>
</protein>
<name>U1FTV6_ENDPU</name>
<dbReference type="Gene3D" id="1.20.58.340">
    <property type="entry name" value="Magnesium transport protein CorA, transmembrane region"/>
    <property type="match status" value="1"/>
</dbReference>
<dbReference type="GeneID" id="19240221"/>
<proteinExistence type="predicted"/>
<evidence type="ECO:0000256" key="1">
    <source>
        <dbReference type="ARBA" id="ARBA00004141"/>
    </source>
</evidence>
<sequence length="529" mass="60220">MRFSTENSVESEELHFFEAWIFDKNDIQVRDDSLPPAHLDDWLNLSGQYAKPNRKDGSTKPPNAALRLIFCPLSGNDPFKLGVGGQTYMSLENAFGLHFTTSNAILNNNGTFARYFFTDSSASTKFQRMALVLKVPNCINIGYDAISLSFDPKACITRAFLHGIRFSEWERLKTNFRSLPLSYAHPMLLPVLLFNAHQVNMHRYRARIDQKVYESEQEIGYAKPGRLQQASANKSRNKQYLDFEDITKRLHSYQTELTSIGHVARFSKVCGEFLLKTLQELNGIPMTSCEHEFQKAGEPLLHRVEYYTNSCISLLSQSQSLKERVQSHINLTFSLIAQEENRINHSVAVDSAMIAVASKQDSSAMKTVALLTILFLPATFVATFFSMSIVDFSPSEGTRPVMSPYMWVYWTITISMTATVLLVWRIWWKVEDRNYQTRFEKARLENEMQVSPIRGVAFGESDRERPIREVGQASGISFRKPRQSFGQSQTTDTGGNFTQTEGFFREALVEGATIERNTLQIGQENICDD</sequence>
<evidence type="ECO:0000256" key="4">
    <source>
        <dbReference type="ARBA" id="ARBA00023136"/>
    </source>
</evidence>
<keyword evidence="2 5" id="KW-0812">Transmembrane</keyword>
<dbReference type="OMA" id="CDARANI"/>
<dbReference type="SUPFAM" id="SSF144083">
    <property type="entry name" value="Magnesium transport protein CorA, transmembrane region"/>
    <property type="match status" value="1"/>
</dbReference>
<evidence type="ECO:0000313" key="7">
    <source>
        <dbReference type="Proteomes" id="UP000019373"/>
    </source>
</evidence>
<organism evidence="6 7">
    <name type="scientific">Endocarpon pusillum (strain Z07020 / HMAS-L-300199)</name>
    <name type="common">Lichen-forming fungus</name>
    <dbReference type="NCBI Taxonomy" id="1263415"/>
    <lineage>
        <taxon>Eukaryota</taxon>
        <taxon>Fungi</taxon>
        <taxon>Dikarya</taxon>
        <taxon>Ascomycota</taxon>
        <taxon>Pezizomycotina</taxon>
        <taxon>Eurotiomycetes</taxon>
        <taxon>Chaetothyriomycetidae</taxon>
        <taxon>Verrucariales</taxon>
        <taxon>Verrucariaceae</taxon>
        <taxon>Endocarpon</taxon>
    </lineage>
</organism>
<comment type="subcellular location">
    <subcellularLocation>
        <location evidence="1">Membrane</location>
        <topology evidence="1">Multi-pass membrane protein</topology>
    </subcellularLocation>
</comment>
<dbReference type="AlphaFoldDB" id="U1FTV6"/>
<dbReference type="HOGENOM" id="CLU_042086_0_0_1"/>
<evidence type="ECO:0000256" key="2">
    <source>
        <dbReference type="ARBA" id="ARBA00022692"/>
    </source>
</evidence>
<keyword evidence="7" id="KW-1185">Reference proteome</keyword>
<evidence type="ECO:0000256" key="5">
    <source>
        <dbReference type="SAM" id="Phobius"/>
    </source>
</evidence>
<dbReference type="GO" id="GO:0016020">
    <property type="term" value="C:membrane"/>
    <property type="evidence" value="ECO:0007669"/>
    <property type="project" value="UniProtKB-SubCell"/>
</dbReference>
<evidence type="ECO:0000256" key="3">
    <source>
        <dbReference type="ARBA" id="ARBA00022989"/>
    </source>
</evidence>
<dbReference type="EMBL" id="KE721527">
    <property type="protein sequence ID" value="ERF68187.1"/>
    <property type="molecule type" value="Genomic_DNA"/>
</dbReference>
<keyword evidence="3 5" id="KW-1133">Transmembrane helix</keyword>
<gene>
    <name evidence="6" type="ORF">EPUS_05268</name>
</gene>
<dbReference type="RefSeq" id="XP_007806166.1">
    <property type="nucleotide sequence ID" value="XM_007807975.1"/>
</dbReference>
<dbReference type="OrthoDB" id="1046782at2759"/>
<accession>U1FTV6</accession>
<dbReference type="Proteomes" id="UP000019373">
    <property type="component" value="Unassembled WGS sequence"/>
</dbReference>
<evidence type="ECO:0000313" key="6">
    <source>
        <dbReference type="EMBL" id="ERF68187.1"/>
    </source>
</evidence>